<comment type="similarity">
    <text evidence="1">Belongs to the TRAFAC class TrmE-Era-EngA-EngB-Septin-like GTPase superfamily. AIG1/Toc34/Toc159-like paraseptin GTPase family. IAN subfamily.</text>
</comment>
<dbReference type="PANTHER" id="PTHR10903:SF62">
    <property type="entry name" value="GTPASE IMAP FAMILY MEMBER 4-LIKE-RELATED"/>
    <property type="match status" value="1"/>
</dbReference>
<evidence type="ECO:0000256" key="4">
    <source>
        <dbReference type="SAM" id="Phobius"/>
    </source>
</evidence>
<dbReference type="CDD" id="cd01852">
    <property type="entry name" value="AIG1"/>
    <property type="match status" value="1"/>
</dbReference>
<keyword evidence="3" id="KW-0342">GTP-binding</keyword>
<dbReference type="Gene3D" id="3.40.50.300">
    <property type="entry name" value="P-loop containing nucleotide triphosphate hydrolases"/>
    <property type="match status" value="1"/>
</dbReference>
<dbReference type="InterPro" id="IPR027417">
    <property type="entry name" value="P-loop_NTPase"/>
</dbReference>
<reference evidence="6" key="1">
    <citation type="submission" date="2025-08" db="UniProtKB">
        <authorList>
            <consortium name="Ensembl"/>
        </authorList>
    </citation>
    <scope>IDENTIFICATION</scope>
</reference>
<keyword evidence="4" id="KW-0472">Membrane</keyword>
<evidence type="ECO:0000256" key="3">
    <source>
        <dbReference type="ARBA" id="ARBA00023134"/>
    </source>
</evidence>
<dbReference type="OMA" id="FTEHEQG"/>
<proteinExistence type="inferred from homology"/>
<evidence type="ECO:0000313" key="7">
    <source>
        <dbReference type="Proteomes" id="UP000261420"/>
    </source>
</evidence>
<organism evidence="6 7">
    <name type="scientific">Seriola dumerili</name>
    <name type="common">Greater amberjack</name>
    <name type="synonym">Caranx dumerili</name>
    <dbReference type="NCBI Taxonomy" id="41447"/>
    <lineage>
        <taxon>Eukaryota</taxon>
        <taxon>Metazoa</taxon>
        <taxon>Chordata</taxon>
        <taxon>Craniata</taxon>
        <taxon>Vertebrata</taxon>
        <taxon>Euteleostomi</taxon>
        <taxon>Actinopterygii</taxon>
        <taxon>Neopterygii</taxon>
        <taxon>Teleostei</taxon>
        <taxon>Neoteleostei</taxon>
        <taxon>Acanthomorphata</taxon>
        <taxon>Carangaria</taxon>
        <taxon>Carangiformes</taxon>
        <taxon>Carangidae</taxon>
        <taxon>Seriola</taxon>
    </lineage>
</organism>
<evidence type="ECO:0000313" key="6">
    <source>
        <dbReference type="Ensembl" id="ENSSDUP00000001707.1"/>
    </source>
</evidence>
<dbReference type="GO" id="GO:0005525">
    <property type="term" value="F:GTP binding"/>
    <property type="evidence" value="ECO:0007669"/>
    <property type="project" value="UniProtKB-KW"/>
</dbReference>
<sequence>NVGCSSLVSRRHQIVLLGKTGAGKSNLCNTIFGDDVFKINHTAKSETTKCQSENKSVNGRRITLIDTPGFFDTNRSEEELKPEMARCITECAPGPHAFLILLKVEKYTEQEQAVINNISQYFSEEAFKHAVVVFTHGDQLPEGMKIEEYFKDNKGLCDLVEKCGDRCHVIDNKYWNNNQQDEYRNNKVQVAELLNTIQAMVDKGGCYTNDMLQRVETKIQQEEKLIRQSSPDMSETEIREMAKINVSNHLRKIVGVTVGTLLGALLGVVLTAVVKGAEMAKTATGYLSLMKVLGAKDAQAEETAEGEEAAQQGETAAEAVDGAAVTTAVEGIAEASVEGAAEVAAAAEGASEGAAAAVEGFAEGSDAMATVVAVAEAAAEACCLQ</sequence>
<protein>
    <recommendedName>
        <fullName evidence="5">AIG1-type G domain-containing protein</fullName>
    </recommendedName>
</protein>
<dbReference type="Proteomes" id="UP000261420">
    <property type="component" value="Unplaced"/>
</dbReference>
<dbReference type="Ensembl" id="ENSSDUT00000001766.1">
    <property type="protein sequence ID" value="ENSSDUP00000001707.1"/>
    <property type="gene ID" value="ENSSDUG00000001353.1"/>
</dbReference>
<evidence type="ECO:0000256" key="2">
    <source>
        <dbReference type="ARBA" id="ARBA00022741"/>
    </source>
</evidence>
<keyword evidence="7" id="KW-1185">Reference proteome</keyword>
<dbReference type="STRING" id="41447.ENSSDUP00000001707"/>
<keyword evidence="4" id="KW-1133">Transmembrane helix</keyword>
<dbReference type="PROSITE" id="PS51720">
    <property type="entry name" value="G_AIG1"/>
    <property type="match status" value="1"/>
</dbReference>
<reference evidence="6" key="2">
    <citation type="submission" date="2025-09" db="UniProtKB">
        <authorList>
            <consortium name="Ensembl"/>
        </authorList>
    </citation>
    <scope>IDENTIFICATION</scope>
</reference>
<dbReference type="AlphaFoldDB" id="A0A3B4T6W8"/>
<feature type="transmembrane region" description="Helical" evidence="4">
    <location>
        <begin position="253"/>
        <end position="274"/>
    </location>
</feature>
<keyword evidence="4" id="KW-0812">Transmembrane</keyword>
<accession>A0A3B4T6W8</accession>
<dbReference type="FunFam" id="3.40.50.300:FF:000366">
    <property type="entry name" value="GTPase, IMAP family member 2"/>
    <property type="match status" value="1"/>
</dbReference>
<dbReference type="InterPro" id="IPR006703">
    <property type="entry name" value="G_AIG1"/>
</dbReference>
<feature type="domain" description="AIG1-type G" evidence="5">
    <location>
        <begin position="9"/>
        <end position="216"/>
    </location>
</feature>
<dbReference type="PANTHER" id="PTHR10903">
    <property type="entry name" value="GTPASE, IMAP FAMILY MEMBER-RELATED"/>
    <property type="match status" value="1"/>
</dbReference>
<evidence type="ECO:0000256" key="1">
    <source>
        <dbReference type="ARBA" id="ARBA00008535"/>
    </source>
</evidence>
<dbReference type="InterPro" id="IPR045058">
    <property type="entry name" value="GIMA/IAN/Toc"/>
</dbReference>
<dbReference type="Pfam" id="PF04548">
    <property type="entry name" value="AIG1"/>
    <property type="match status" value="1"/>
</dbReference>
<dbReference type="GeneTree" id="ENSGT01150000286992"/>
<evidence type="ECO:0000259" key="5">
    <source>
        <dbReference type="PROSITE" id="PS51720"/>
    </source>
</evidence>
<keyword evidence="2" id="KW-0547">Nucleotide-binding</keyword>
<dbReference type="SUPFAM" id="SSF52540">
    <property type="entry name" value="P-loop containing nucleoside triphosphate hydrolases"/>
    <property type="match status" value="1"/>
</dbReference>
<name>A0A3B4T6W8_SERDU</name>